<dbReference type="InterPro" id="IPR037523">
    <property type="entry name" value="VOC_core"/>
</dbReference>
<dbReference type="STRING" id="665467.SAMN02982931_00833"/>
<dbReference type="AlphaFoldDB" id="A0A1G6ASX4"/>
<feature type="domain" description="VOC" evidence="1">
    <location>
        <begin position="16"/>
        <end position="141"/>
    </location>
</feature>
<dbReference type="Pfam" id="PF00903">
    <property type="entry name" value="Glyoxalase"/>
    <property type="match status" value="1"/>
</dbReference>
<dbReference type="Proteomes" id="UP000199071">
    <property type="component" value="Unassembled WGS sequence"/>
</dbReference>
<dbReference type="PROSITE" id="PS51819">
    <property type="entry name" value="VOC"/>
    <property type="match status" value="1"/>
</dbReference>
<proteinExistence type="predicted"/>
<sequence>MSTVRKTIPDRPELNGILETCLYCDDVAVTRAFYERVFGFESMVVEDRIVAMDAGQGHVLILFRRGGTLTPVPVAGSFIPPHDGGGQQHFAFGIRGDAYDAWKQYLISEGVAIESEVDWPQGGKSLYFRDPDGHLGELATPGLWSNY</sequence>
<evidence type="ECO:0000259" key="1">
    <source>
        <dbReference type="PROSITE" id="PS51819"/>
    </source>
</evidence>
<dbReference type="PANTHER" id="PTHR21366:SF22">
    <property type="entry name" value="VOC DOMAIN-CONTAINING PROTEIN"/>
    <property type="match status" value="1"/>
</dbReference>
<reference evidence="2 3" key="1">
    <citation type="submission" date="2016-10" db="EMBL/GenBank/DDBJ databases">
        <authorList>
            <person name="de Groot N.N."/>
        </authorList>
    </citation>
    <scope>NUCLEOTIDE SEQUENCE [LARGE SCALE GENOMIC DNA]</scope>
    <source>
        <strain evidence="2 3">ATCC 35022</strain>
    </source>
</reference>
<dbReference type="SUPFAM" id="SSF54593">
    <property type="entry name" value="Glyoxalase/Bleomycin resistance protein/Dihydroxybiphenyl dioxygenase"/>
    <property type="match status" value="1"/>
</dbReference>
<evidence type="ECO:0000313" key="3">
    <source>
        <dbReference type="Proteomes" id="UP000199071"/>
    </source>
</evidence>
<dbReference type="GO" id="GO:0051213">
    <property type="term" value="F:dioxygenase activity"/>
    <property type="evidence" value="ECO:0007669"/>
    <property type="project" value="UniProtKB-KW"/>
</dbReference>
<gene>
    <name evidence="2" type="ORF">SAMN02982931_00833</name>
</gene>
<keyword evidence="3" id="KW-1185">Reference proteome</keyword>
<name>A0A1G6ASX4_9HYPH</name>
<dbReference type="RefSeq" id="WP_211200082.1">
    <property type="nucleotide sequence ID" value="NZ_FMXQ01000002.1"/>
</dbReference>
<keyword evidence="2" id="KW-0560">Oxidoreductase</keyword>
<dbReference type="EMBL" id="FMXQ01000002">
    <property type="protein sequence ID" value="SDB11515.1"/>
    <property type="molecule type" value="Genomic_DNA"/>
</dbReference>
<dbReference type="PANTHER" id="PTHR21366">
    <property type="entry name" value="GLYOXALASE FAMILY PROTEIN"/>
    <property type="match status" value="1"/>
</dbReference>
<keyword evidence="2" id="KW-0223">Dioxygenase</keyword>
<dbReference type="Gene3D" id="3.10.180.10">
    <property type="entry name" value="2,3-Dihydroxybiphenyl 1,2-Dioxygenase, domain 1"/>
    <property type="match status" value="1"/>
</dbReference>
<dbReference type="InterPro" id="IPR029068">
    <property type="entry name" value="Glyas_Bleomycin-R_OHBP_Dase"/>
</dbReference>
<dbReference type="InterPro" id="IPR004360">
    <property type="entry name" value="Glyas_Fos-R_dOase_dom"/>
</dbReference>
<accession>A0A1G6ASX4</accession>
<organism evidence="2 3">
    <name type="scientific">Bauldia litoralis</name>
    <dbReference type="NCBI Taxonomy" id="665467"/>
    <lineage>
        <taxon>Bacteria</taxon>
        <taxon>Pseudomonadati</taxon>
        <taxon>Pseudomonadota</taxon>
        <taxon>Alphaproteobacteria</taxon>
        <taxon>Hyphomicrobiales</taxon>
        <taxon>Kaistiaceae</taxon>
        <taxon>Bauldia</taxon>
    </lineage>
</organism>
<dbReference type="InterPro" id="IPR050383">
    <property type="entry name" value="GlyoxalaseI/FosfomycinResist"/>
</dbReference>
<protein>
    <submittedName>
        <fullName evidence="2">Catechol 2,3-dioxygenase</fullName>
    </submittedName>
</protein>
<evidence type="ECO:0000313" key="2">
    <source>
        <dbReference type="EMBL" id="SDB11515.1"/>
    </source>
</evidence>